<organism evidence="4 5">
    <name type="scientific">Dyadobacter flavalbus</name>
    <dbReference type="NCBI Taxonomy" id="2579942"/>
    <lineage>
        <taxon>Bacteria</taxon>
        <taxon>Pseudomonadati</taxon>
        <taxon>Bacteroidota</taxon>
        <taxon>Cytophagia</taxon>
        <taxon>Cytophagales</taxon>
        <taxon>Spirosomataceae</taxon>
        <taxon>Dyadobacter</taxon>
    </lineage>
</organism>
<keyword evidence="1" id="KW-0489">Methyltransferase</keyword>
<evidence type="ECO:0000313" key="5">
    <source>
        <dbReference type="Proteomes" id="UP000323994"/>
    </source>
</evidence>
<proteinExistence type="predicted"/>
<dbReference type="GO" id="GO:0008168">
    <property type="term" value="F:methyltransferase activity"/>
    <property type="evidence" value="ECO:0007669"/>
    <property type="project" value="UniProtKB-KW"/>
</dbReference>
<keyword evidence="3" id="KW-0949">S-adenosyl-L-methionine</keyword>
<dbReference type="InterPro" id="IPR029063">
    <property type="entry name" value="SAM-dependent_MTases_sf"/>
</dbReference>
<dbReference type="SUPFAM" id="SSF53335">
    <property type="entry name" value="S-adenosyl-L-methionine-dependent methyltransferases"/>
    <property type="match status" value="1"/>
</dbReference>
<dbReference type="Gene3D" id="3.40.50.150">
    <property type="entry name" value="Vaccinia Virus protein VP39"/>
    <property type="match status" value="1"/>
</dbReference>
<dbReference type="RefSeq" id="WP_139013868.1">
    <property type="nucleotide sequence ID" value="NZ_VBSN01000062.1"/>
</dbReference>
<gene>
    <name evidence="4" type="ORF">FEM33_20525</name>
</gene>
<evidence type="ECO:0000256" key="3">
    <source>
        <dbReference type="ARBA" id="ARBA00022691"/>
    </source>
</evidence>
<dbReference type="AlphaFoldDB" id="A0A5M8QL21"/>
<sequence>MKLFEIAISDRTSEFLNENIKDINSIDAANAIMAEECGIQAFFSSINELQELKESLNGNGLTSNRNQAEYGDYQTNSPLADKIVDKLRIKGIDPEVMIEPTFGEGNFIVAAIKRFENLRAVYGVEIYKSYVWQAKFNILDLFISDASLNKPKIYLHHENVFDFNFKNVAEKIKPEKLLILGNPPWVTSSQLGALDSVNLPAKSNFKNHKGLDAITGKGNFDIAEYITMMMMDNFKSHNGNLVFLIKNSVVKNIIHDQRNRNYTISNIQTHSVDTKKEFNASVESCVFMCELNTSPSYVCDEFNFYSDDTPKNIFGWHKDKFVANISKYIETEDFDGMSRLVWRQGIKHDCSAIMELEESNGALINGNYESLELEEALVYGFLKSSDLKNKIVNDCRKYTIVTQTKVGEQTSYIASKYPKTYQYLSTNKTFFDKRKSSIYVGKPDYSIFGIGDYSFKPYKVSISGLYKKSEFTLVLPKDGKPLMLDDTCYFIGFDTLEYAVYTLVLLNHKKTQAFLNSITFLDAKRAFTKNSLMRLDLSKIAKNIPLEEVEREALNISKEHKLELNTGRWDNYQYTLQDSPLFAFS</sequence>
<dbReference type="Proteomes" id="UP000323994">
    <property type="component" value="Unassembled WGS sequence"/>
</dbReference>
<dbReference type="InterPro" id="IPR050953">
    <property type="entry name" value="N4_N6_ade-DNA_methylase"/>
</dbReference>
<dbReference type="EMBL" id="VBSN01000062">
    <property type="protein sequence ID" value="KAA6436815.1"/>
    <property type="molecule type" value="Genomic_DNA"/>
</dbReference>
<reference evidence="4 5" key="1">
    <citation type="submission" date="2019-05" db="EMBL/GenBank/DDBJ databases">
        <authorList>
            <person name="Qu J.-H."/>
        </authorList>
    </citation>
    <scope>NUCLEOTIDE SEQUENCE [LARGE SCALE GENOMIC DNA]</scope>
    <source>
        <strain evidence="4 5">NS28</strain>
    </source>
</reference>
<evidence type="ECO:0000256" key="1">
    <source>
        <dbReference type="ARBA" id="ARBA00022603"/>
    </source>
</evidence>
<name>A0A5M8QL21_9BACT</name>
<dbReference type="OrthoDB" id="9814572at2"/>
<protein>
    <recommendedName>
        <fullName evidence="6">N-6 DNA methylase</fullName>
    </recommendedName>
</protein>
<dbReference type="GO" id="GO:0032259">
    <property type="term" value="P:methylation"/>
    <property type="evidence" value="ECO:0007669"/>
    <property type="project" value="UniProtKB-KW"/>
</dbReference>
<comment type="caution">
    <text evidence="4">The sequence shown here is derived from an EMBL/GenBank/DDBJ whole genome shotgun (WGS) entry which is preliminary data.</text>
</comment>
<evidence type="ECO:0000256" key="2">
    <source>
        <dbReference type="ARBA" id="ARBA00022679"/>
    </source>
</evidence>
<accession>A0A5M8QL21</accession>
<evidence type="ECO:0008006" key="6">
    <source>
        <dbReference type="Google" id="ProtNLM"/>
    </source>
</evidence>
<keyword evidence="2" id="KW-0808">Transferase</keyword>
<keyword evidence="5" id="KW-1185">Reference proteome</keyword>
<dbReference type="PANTHER" id="PTHR33841:SF5">
    <property type="entry name" value="DNA METHYLASE (MODIFICATION METHYLASE) (METHYLTRANSFERASE)-RELATED"/>
    <property type="match status" value="1"/>
</dbReference>
<evidence type="ECO:0000313" key="4">
    <source>
        <dbReference type="EMBL" id="KAA6436815.1"/>
    </source>
</evidence>
<dbReference type="PANTHER" id="PTHR33841">
    <property type="entry name" value="DNA METHYLTRANSFERASE YEEA-RELATED"/>
    <property type="match status" value="1"/>
</dbReference>